<name>A0A835MBK8_9MAGN</name>
<keyword evidence="3" id="KW-0964">Secreted</keyword>
<dbReference type="Proteomes" id="UP000631114">
    <property type="component" value="Unassembled WGS sequence"/>
</dbReference>
<keyword evidence="9" id="KW-1185">Reference proteome</keyword>
<proteinExistence type="inferred from homology"/>
<evidence type="ECO:0000256" key="6">
    <source>
        <dbReference type="ARBA" id="ARBA00022963"/>
    </source>
</evidence>
<dbReference type="InterPro" id="IPR001087">
    <property type="entry name" value="GDSL"/>
</dbReference>
<dbReference type="PANTHER" id="PTHR45650:SF43">
    <property type="entry name" value="GDSL ESTERASE_LIPASE 7-LIKE"/>
    <property type="match status" value="1"/>
</dbReference>
<comment type="caution">
    <text evidence="8">The sequence shown here is derived from an EMBL/GenBank/DDBJ whole genome shotgun (WGS) entry which is preliminary data.</text>
</comment>
<protein>
    <recommendedName>
        <fullName evidence="10">GDSL esterase/lipase</fullName>
    </recommendedName>
</protein>
<keyword evidence="5" id="KW-0378">Hydrolase</keyword>
<dbReference type="PROSITE" id="PS01098">
    <property type="entry name" value="LIPASE_GDSL_SER"/>
    <property type="match status" value="1"/>
</dbReference>
<evidence type="ECO:0000256" key="4">
    <source>
        <dbReference type="ARBA" id="ARBA00022729"/>
    </source>
</evidence>
<dbReference type="PANTHER" id="PTHR45650">
    <property type="entry name" value="GDSL-LIKE LIPASE/ACYLHYDROLASE-RELATED"/>
    <property type="match status" value="1"/>
</dbReference>
<dbReference type="CDD" id="cd01837">
    <property type="entry name" value="SGNH_plant_lipase_like"/>
    <property type="match status" value="1"/>
</dbReference>
<dbReference type="AlphaFoldDB" id="A0A835MBK8"/>
<dbReference type="InterPro" id="IPR008265">
    <property type="entry name" value="Lipase_GDSL_AS"/>
</dbReference>
<keyword evidence="7" id="KW-0443">Lipid metabolism</keyword>
<dbReference type="GO" id="GO:0016298">
    <property type="term" value="F:lipase activity"/>
    <property type="evidence" value="ECO:0007669"/>
    <property type="project" value="InterPro"/>
</dbReference>
<evidence type="ECO:0000256" key="2">
    <source>
        <dbReference type="ARBA" id="ARBA00008668"/>
    </source>
</evidence>
<comment type="similarity">
    <text evidence="2">Belongs to the 'GDSL' lipolytic enzyme family.</text>
</comment>
<evidence type="ECO:0000313" key="9">
    <source>
        <dbReference type="Proteomes" id="UP000631114"/>
    </source>
</evidence>
<evidence type="ECO:0000256" key="5">
    <source>
        <dbReference type="ARBA" id="ARBA00022801"/>
    </source>
</evidence>
<dbReference type="Gene3D" id="3.40.50.1110">
    <property type="entry name" value="SGNH hydrolase"/>
    <property type="match status" value="1"/>
</dbReference>
<dbReference type="OrthoDB" id="1600564at2759"/>
<organism evidence="8 9">
    <name type="scientific">Coptis chinensis</name>
    <dbReference type="NCBI Taxonomy" id="261450"/>
    <lineage>
        <taxon>Eukaryota</taxon>
        <taxon>Viridiplantae</taxon>
        <taxon>Streptophyta</taxon>
        <taxon>Embryophyta</taxon>
        <taxon>Tracheophyta</taxon>
        <taxon>Spermatophyta</taxon>
        <taxon>Magnoliopsida</taxon>
        <taxon>Ranunculales</taxon>
        <taxon>Ranunculaceae</taxon>
        <taxon>Coptidoideae</taxon>
        <taxon>Coptis</taxon>
    </lineage>
</organism>
<keyword evidence="6" id="KW-0442">Lipid degradation</keyword>
<evidence type="ECO:0000256" key="3">
    <source>
        <dbReference type="ARBA" id="ARBA00022525"/>
    </source>
</evidence>
<gene>
    <name evidence="8" type="ORF">IFM89_003392</name>
</gene>
<evidence type="ECO:0000256" key="1">
    <source>
        <dbReference type="ARBA" id="ARBA00004613"/>
    </source>
</evidence>
<dbReference type="EMBL" id="JADFTS010000001">
    <property type="protein sequence ID" value="KAF9623602.1"/>
    <property type="molecule type" value="Genomic_DNA"/>
</dbReference>
<dbReference type="Pfam" id="PF00657">
    <property type="entry name" value="Lipase_GDSL"/>
    <property type="match status" value="1"/>
</dbReference>
<keyword evidence="4" id="KW-0732">Signal</keyword>
<evidence type="ECO:0000313" key="8">
    <source>
        <dbReference type="EMBL" id="KAF9623602.1"/>
    </source>
</evidence>
<dbReference type="GO" id="GO:0005576">
    <property type="term" value="C:extracellular region"/>
    <property type="evidence" value="ECO:0007669"/>
    <property type="project" value="UniProtKB-SubCell"/>
</dbReference>
<dbReference type="InterPro" id="IPR051238">
    <property type="entry name" value="GDSL_esterase/lipase"/>
</dbReference>
<sequence>MFTKKMANMFEKYSVALLFLSFFVNLLMVKCQSPLAPALYIFGDSLSDTGNNNFLRTEAKANYRPYGIDFPSGVTGRFANGKTFTDFIAQLLGLPLAPAYLGLSANEKINITTGLNYASGAAGILPESGTALGDNLSFDEQIRYFQDTLLTNVFKNFIFPSERSKYLATSIFAISIGNNDYLNNYLQPARYSSSRIFTPQQFANLLVKRLRSRLKRLYILGARKFVVFNIGRVGCVPGVVNSANPKPTTPCVEDVNNLVLLFNSRLPSMLTALQTFLPGSTFAQGDSFGLNQNSSEAGFSTIPIPCCQVRGDGMCVPDSTPCPDRTKAIFYDAFHPTEVVNNVIANNYFSGSTCVPNIQQLAQKS</sequence>
<evidence type="ECO:0008006" key="10">
    <source>
        <dbReference type="Google" id="ProtNLM"/>
    </source>
</evidence>
<comment type="subcellular location">
    <subcellularLocation>
        <location evidence="1">Secreted</location>
    </subcellularLocation>
</comment>
<reference evidence="8 9" key="1">
    <citation type="submission" date="2020-10" db="EMBL/GenBank/DDBJ databases">
        <title>The Coptis chinensis genome and diversification of protoberbering-type alkaloids.</title>
        <authorList>
            <person name="Wang B."/>
            <person name="Shu S."/>
            <person name="Song C."/>
            <person name="Liu Y."/>
        </authorList>
    </citation>
    <scope>NUCLEOTIDE SEQUENCE [LARGE SCALE GENOMIC DNA]</scope>
    <source>
        <strain evidence="8">HL-2020</strain>
        <tissue evidence="8">Leaf</tissue>
    </source>
</reference>
<dbReference type="InterPro" id="IPR036514">
    <property type="entry name" value="SGNH_hydro_sf"/>
</dbReference>
<accession>A0A835MBK8</accession>
<dbReference type="GO" id="GO:0016042">
    <property type="term" value="P:lipid catabolic process"/>
    <property type="evidence" value="ECO:0007669"/>
    <property type="project" value="UniProtKB-KW"/>
</dbReference>
<evidence type="ECO:0000256" key="7">
    <source>
        <dbReference type="ARBA" id="ARBA00023098"/>
    </source>
</evidence>
<dbReference type="InterPro" id="IPR035669">
    <property type="entry name" value="SGNH_plant_lipase-like"/>
</dbReference>